<evidence type="ECO:0000313" key="1">
    <source>
        <dbReference type="EMBL" id="CAB4806709.1"/>
    </source>
</evidence>
<reference evidence="1" key="1">
    <citation type="submission" date="2020-05" db="EMBL/GenBank/DDBJ databases">
        <authorList>
            <person name="Chiriac C."/>
            <person name="Salcher M."/>
            <person name="Ghai R."/>
            <person name="Kavagutti S V."/>
        </authorList>
    </citation>
    <scope>NUCLEOTIDE SEQUENCE</scope>
</reference>
<proteinExistence type="predicted"/>
<dbReference type="AlphaFoldDB" id="A0A6J6YCK4"/>
<accession>A0A6J6YCK4</accession>
<protein>
    <submittedName>
        <fullName evidence="1">Unannotated protein</fullName>
    </submittedName>
</protein>
<organism evidence="1">
    <name type="scientific">freshwater metagenome</name>
    <dbReference type="NCBI Taxonomy" id="449393"/>
    <lineage>
        <taxon>unclassified sequences</taxon>
        <taxon>metagenomes</taxon>
        <taxon>ecological metagenomes</taxon>
    </lineage>
</organism>
<dbReference type="EMBL" id="CAFAAD010000210">
    <property type="protein sequence ID" value="CAB4806709.1"/>
    <property type="molecule type" value="Genomic_DNA"/>
</dbReference>
<gene>
    <name evidence="1" type="ORF">UFOPK2969_01778</name>
</gene>
<sequence length="129" mass="14173">MARRLGVSAEQTEHPITECTARCPRLLSVNDPAAALIVACCSALDASKIRTGIGFRPTLTPQVIGRGHARKKTRLLLIGSVLKNGWRQEEDAVLCHALRTTDPVVLLFKNQPLPQRRTASTEFLGPRNH</sequence>
<name>A0A6J6YCK4_9ZZZZ</name>